<dbReference type="EMBL" id="CP002869">
    <property type="protein sequence ID" value="AEI39774.1"/>
    <property type="molecule type" value="Genomic_DNA"/>
</dbReference>
<evidence type="ECO:0000313" key="3">
    <source>
        <dbReference type="Proteomes" id="UP000006620"/>
    </source>
</evidence>
<feature type="domain" description="PIN like" evidence="1">
    <location>
        <begin position="24"/>
        <end position="250"/>
    </location>
</feature>
<gene>
    <name evidence="2" type="ordered locus">KNP414_01207</name>
</gene>
<dbReference type="AlphaFoldDB" id="F8FH72"/>
<reference evidence="3" key="1">
    <citation type="submission" date="2011-06" db="EMBL/GenBank/DDBJ databases">
        <title>Complete genome sequence of Paenibacillus mucilaginosus KNP414.</title>
        <authorList>
            <person name="Wang J."/>
            <person name="Hu S."/>
            <person name="Hu X."/>
            <person name="Zhang B."/>
            <person name="Dong D."/>
            <person name="Zhang S."/>
            <person name="Zhao K."/>
            <person name="Wu D."/>
        </authorList>
    </citation>
    <scope>NUCLEOTIDE SEQUENCE [LARGE SCALE GENOMIC DNA]</scope>
    <source>
        <strain evidence="3">KNP414</strain>
    </source>
</reference>
<sequence>MKSIFPGFYRPSEEEFKQLWRDCIFVFDTNSLLNLFRYPKESRELLMTVLGKVSNRVWIPYQIALEYHLHVQKIIFEQENEYKNRTQEINKKIDGIVNDLRTLRHSNINVDGIINILSASQKQIEENLSSQRDDHPDLFKIKDRLQELISENVGRPYTQEELDEIYVSGETRYSKQIPPGFKDLASKAGRVTYYDDLIFKNEYGDLVFWNQLLEKSTEETVKAIILITDDQKADWWSIINGKTNGPLPDLIQEFKKKSNNKLFYMYQTEQFLRYAGENLGIGSVENVDRAIHEIEEVKRSMDSSAEKIRIGGLRRKNLEQPRFNRRIYFNGKELSDKELKSIRAVGYKMLEEVPEKAEEEAYYNNNLRNIRNNNYYYRIALKVSEDGNLNEITSELLDSLKFYFRLNSLPFDIFEVIKTGEIIEVNVISSEKYSDTILNYIANGFNEYKKDNNHYRILYFSIM</sequence>
<dbReference type="RefSeq" id="WP_013914936.1">
    <property type="nucleotide sequence ID" value="NC_015690.1"/>
</dbReference>
<dbReference type="PATRIC" id="fig|1036673.3.peg.1048"/>
<reference evidence="2 3" key="2">
    <citation type="journal article" date="2013" name="Genome Announc.">
        <title>Genome Sequence of Growth-Improving Paenibacillus mucilaginosus Strain KNP414.</title>
        <authorList>
            <person name="Lu J.J."/>
            <person name="Wang J.F."/>
            <person name="Hu X.F."/>
        </authorList>
    </citation>
    <scope>NUCLEOTIDE SEQUENCE [LARGE SCALE GENOMIC DNA]</scope>
    <source>
        <strain evidence="2 3">KNP414</strain>
    </source>
</reference>
<dbReference type="HOGENOM" id="CLU_045114_1_0_9"/>
<organism evidence="2 3">
    <name type="scientific">Paenibacillus mucilaginosus (strain KNP414)</name>
    <dbReference type="NCBI Taxonomy" id="1036673"/>
    <lineage>
        <taxon>Bacteria</taxon>
        <taxon>Bacillati</taxon>
        <taxon>Bacillota</taxon>
        <taxon>Bacilli</taxon>
        <taxon>Bacillales</taxon>
        <taxon>Paenibacillaceae</taxon>
        <taxon>Paenibacillus</taxon>
    </lineage>
</organism>
<name>F8FH72_PAEMK</name>
<dbReference type="KEGG" id="pms:KNP414_01207"/>
<dbReference type="Pfam" id="PF18476">
    <property type="entry name" value="PIN_8"/>
    <property type="match status" value="1"/>
</dbReference>
<accession>F8FH72</accession>
<proteinExistence type="predicted"/>
<dbReference type="Proteomes" id="UP000006620">
    <property type="component" value="Chromosome"/>
</dbReference>
<evidence type="ECO:0000313" key="2">
    <source>
        <dbReference type="EMBL" id="AEI39774.1"/>
    </source>
</evidence>
<dbReference type="InterPro" id="IPR041578">
    <property type="entry name" value="PIN_8"/>
</dbReference>
<evidence type="ECO:0000259" key="1">
    <source>
        <dbReference type="Pfam" id="PF18476"/>
    </source>
</evidence>
<protein>
    <recommendedName>
        <fullName evidence="1">PIN like domain-containing protein</fullName>
    </recommendedName>
</protein>